<feature type="compositionally biased region" description="Basic residues" evidence="3">
    <location>
        <begin position="216"/>
        <end position="227"/>
    </location>
</feature>
<evidence type="ECO:0000256" key="2">
    <source>
        <dbReference type="ARBA" id="ARBA00023125"/>
    </source>
</evidence>
<dbReference type="FunFam" id="1.10.10.60:FF:000010">
    <property type="entry name" value="Transcriptional activator Myb isoform A"/>
    <property type="match status" value="1"/>
</dbReference>
<comment type="caution">
    <text evidence="6">The sequence shown here is derived from an EMBL/GenBank/DDBJ whole genome shotgun (WGS) entry which is preliminary data.</text>
</comment>
<dbReference type="Gene3D" id="1.10.10.60">
    <property type="entry name" value="Homeodomain-like"/>
    <property type="match status" value="2"/>
</dbReference>
<evidence type="ECO:0000259" key="5">
    <source>
        <dbReference type="PROSITE" id="PS51294"/>
    </source>
</evidence>
<evidence type="ECO:0000256" key="3">
    <source>
        <dbReference type="SAM" id="MobiDB-lite"/>
    </source>
</evidence>
<sequence length="431" mass="47124">MESDESAFLNNMLAPPMAPDKRTKRYFASSSHGHILFEQDLLATSSMQASDAQLMGDPLEARSLVASIGMTPAGFEMPEGEIVSRGYHALGGTPVDIAPAPQPQIESSNKPTAFKGPWTMEEDSILRDMVMHHGEGRWSLVAQSLPGRIGKQCRERWINHVDPNIKKNDIWTEEEDIVLIQAHKSFGSHWSTIAKFLPGWPENAIKNHWNSTKRSLGSKRRLKKKKSQQAPPGQLSVLEEYIRSLESDSSSAAPPAATSRPAIGRPRRAVHTSAVPEMELHLSAPNNQDAPVRHQPRAISQGNPMLPDLNVSYDPEETHYMGYPMYDPAAAPQLQLVSQEPRQATFTWLPFGGPRMALNGEHASGPSSYDVGGSSGNAGYYSEAGPSNVGGSGGDGQADDDTTNNDDLDLASREFFMPSCDEVRLGLARFK</sequence>
<name>A0A3L6G4P0_MAIZE</name>
<feature type="compositionally biased region" description="Acidic residues" evidence="3">
    <location>
        <begin position="397"/>
        <end position="407"/>
    </location>
</feature>
<feature type="domain" description="Myb-like" evidence="4">
    <location>
        <begin position="110"/>
        <end position="161"/>
    </location>
</feature>
<feature type="region of interest" description="Disordered" evidence="3">
    <location>
        <begin position="380"/>
        <end position="407"/>
    </location>
</feature>
<feature type="region of interest" description="Disordered" evidence="3">
    <location>
        <begin position="211"/>
        <end position="271"/>
    </location>
</feature>
<dbReference type="GO" id="GO:0003677">
    <property type="term" value="F:DNA binding"/>
    <property type="evidence" value="ECO:0007669"/>
    <property type="project" value="UniProtKB-KW"/>
</dbReference>
<dbReference type="SUPFAM" id="SSF46689">
    <property type="entry name" value="Homeodomain-like"/>
    <property type="match status" value="1"/>
</dbReference>
<proteinExistence type="predicted"/>
<keyword evidence="2" id="KW-0238">DNA-binding</keyword>
<protein>
    <submittedName>
        <fullName evidence="6">Transcription factor MYB3R-3</fullName>
    </submittedName>
</protein>
<dbReference type="PANTHER" id="PTHR45614:SF74">
    <property type="entry name" value="MYB DOMAIN PROTEIN 118"/>
    <property type="match status" value="1"/>
</dbReference>
<dbReference type="PANTHER" id="PTHR45614">
    <property type="entry name" value="MYB PROTEIN-RELATED"/>
    <property type="match status" value="1"/>
</dbReference>
<dbReference type="InterPro" id="IPR017930">
    <property type="entry name" value="Myb_dom"/>
</dbReference>
<dbReference type="PROSITE" id="PS51294">
    <property type="entry name" value="HTH_MYB"/>
    <property type="match status" value="2"/>
</dbReference>
<feature type="region of interest" description="Disordered" evidence="3">
    <location>
        <begin position="286"/>
        <end position="307"/>
    </location>
</feature>
<evidence type="ECO:0000259" key="4">
    <source>
        <dbReference type="PROSITE" id="PS50090"/>
    </source>
</evidence>
<feature type="domain" description="Myb-like" evidence="4">
    <location>
        <begin position="171"/>
        <end position="213"/>
    </location>
</feature>
<accession>A0A3L6G4P0</accession>
<gene>
    <name evidence="6" type="primary">MYB3R3</name>
    <name evidence="6" type="ORF">Zm00014a_020330</name>
</gene>
<organism evidence="6 7">
    <name type="scientific">Zea mays</name>
    <name type="common">Maize</name>
    <dbReference type="NCBI Taxonomy" id="4577"/>
    <lineage>
        <taxon>Eukaryota</taxon>
        <taxon>Viridiplantae</taxon>
        <taxon>Streptophyta</taxon>
        <taxon>Embryophyta</taxon>
        <taxon>Tracheophyta</taxon>
        <taxon>Spermatophyta</taxon>
        <taxon>Magnoliopsida</taxon>
        <taxon>Liliopsida</taxon>
        <taxon>Poales</taxon>
        <taxon>Poaceae</taxon>
        <taxon>PACMAD clade</taxon>
        <taxon>Panicoideae</taxon>
        <taxon>Andropogonodae</taxon>
        <taxon>Andropogoneae</taxon>
        <taxon>Tripsacinae</taxon>
        <taxon>Zea</taxon>
    </lineage>
</organism>
<evidence type="ECO:0000313" key="6">
    <source>
        <dbReference type="EMBL" id="PWZ43552.1"/>
    </source>
</evidence>
<dbReference type="EMBL" id="NCVQ01000002">
    <property type="protein sequence ID" value="PWZ43552.1"/>
    <property type="molecule type" value="Genomic_DNA"/>
</dbReference>
<reference evidence="6 7" key="1">
    <citation type="journal article" date="2018" name="Nat. Genet.">
        <title>Extensive intraspecific gene order and gene structural variations between Mo17 and other maize genomes.</title>
        <authorList>
            <person name="Sun S."/>
            <person name="Zhou Y."/>
            <person name="Chen J."/>
            <person name="Shi J."/>
            <person name="Zhao H."/>
            <person name="Zhao H."/>
            <person name="Song W."/>
            <person name="Zhang M."/>
            <person name="Cui Y."/>
            <person name="Dong X."/>
            <person name="Liu H."/>
            <person name="Ma X."/>
            <person name="Jiao Y."/>
            <person name="Wang B."/>
            <person name="Wei X."/>
            <person name="Stein J.C."/>
            <person name="Glaubitz J.C."/>
            <person name="Lu F."/>
            <person name="Yu G."/>
            <person name="Liang C."/>
            <person name="Fengler K."/>
            <person name="Li B."/>
            <person name="Rafalski A."/>
            <person name="Schnable P.S."/>
            <person name="Ware D.H."/>
            <person name="Buckler E.S."/>
            <person name="Lai J."/>
        </authorList>
    </citation>
    <scope>NUCLEOTIDE SEQUENCE [LARGE SCALE GENOMIC DNA]</scope>
    <source>
        <strain evidence="7">cv. Missouri 17</strain>
        <tissue evidence="6">Seedling</tissue>
    </source>
</reference>
<dbReference type="AlphaFoldDB" id="A0A3L6G4P0"/>
<dbReference type="CDD" id="cd00167">
    <property type="entry name" value="SANT"/>
    <property type="match status" value="2"/>
</dbReference>
<evidence type="ECO:0000256" key="1">
    <source>
        <dbReference type="ARBA" id="ARBA00022737"/>
    </source>
</evidence>
<feature type="compositionally biased region" description="Low complexity" evidence="3">
    <location>
        <begin position="247"/>
        <end position="262"/>
    </location>
</feature>
<dbReference type="PROSITE" id="PS50090">
    <property type="entry name" value="MYB_LIKE"/>
    <property type="match status" value="2"/>
</dbReference>
<feature type="domain" description="HTH myb-type" evidence="5">
    <location>
        <begin position="171"/>
        <end position="217"/>
    </location>
</feature>
<dbReference type="Pfam" id="PF00249">
    <property type="entry name" value="Myb_DNA-binding"/>
    <property type="match status" value="2"/>
</dbReference>
<dbReference type="SMART" id="SM00717">
    <property type="entry name" value="SANT"/>
    <property type="match status" value="2"/>
</dbReference>
<feature type="domain" description="HTH myb-type" evidence="5">
    <location>
        <begin position="110"/>
        <end position="165"/>
    </location>
</feature>
<keyword evidence="1" id="KW-0677">Repeat</keyword>
<dbReference type="InterPro" id="IPR001005">
    <property type="entry name" value="SANT/Myb"/>
</dbReference>
<dbReference type="InterPro" id="IPR050560">
    <property type="entry name" value="MYB_TF"/>
</dbReference>
<evidence type="ECO:0000313" key="7">
    <source>
        <dbReference type="Proteomes" id="UP000251960"/>
    </source>
</evidence>
<dbReference type="ExpressionAtlas" id="A0A3L6G4P0">
    <property type="expression patterns" value="baseline and differential"/>
</dbReference>
<dbReference type="InterPro" id="IPR009057">
    <property type="entry name" value="Homeodomain-like_sf"/>
</dbReference>
<dbReference type="Proteomes" id="UP000251960">
    <property type="component" value="Chromosome 10"/>
</dbReference>